<evidence type="ECO:0000313" key="5">
    <source>
        <dbReference type="Proteomes" id="UP000254919"/>
    </source>
</evidence>
<dbReference type="PANTHER" id="PTHR33359:SF1">
    <property type="entry name" value="MOLYBDOPTERIN SYNTHASE SULFUR CARRIER SUBUNIT"/>
    <property type="match status" value="1"/>
</dbReference>
<dbReference type="InterPro" id="IPR016155">
    <property type="entry name" value="Mopterin_synth/thiamin_S_b"/>
</dbReference>
<name>A0A379MV20_9PROT</name>
<sequence>MIRVLYFAWLRQRTGLAAEEVEPPPEVATIGALMRWLAARSPGHAAAFAQPKQVRAAVNQEFRGPEDPIAPGDEVAFFPPVTGG</sequence>
<dbReference type="RefSeq" id="WP_019463021.1">
    <property type="nucleotide sequence ID" value="NZ_AP031462.1"/>
</dbReference>
<dbReference type="InterPro" id="IPR044672">
    <property type="entry name" value="MOCS2A"/>
</dbReference>
<proteinExistence type="inferred from homology"/>
<evidence type="ECO:0000256" key="3">
    <source>
        <dbReference type="ARBA" id="ARBA00024247"/>
    </source>
</evidence>
<dbReference type="InterPro" id="IPR003749">
    <property type="entry name" value="ThiS/MoaD-like"/>
</dbReference>
<dbReference type="UniPathway" id="UPA00344"/>
<dbReference type="GO" id="GO:1990133">
    <property type="term" value="C:molybdopterin adenylyltransferase complex"/>
    <property type="evidence" value="ECO:0007669"/>
    <property type="project" value="TreeGrafter"/>
</dbReference>
<gene>
    <name evidence="4" type="primary">moaD</name>
    <name evidence="4" type="ORF">NCTC13291_00365</name>
</gene>
<keyword evidence="1" id="KW-0547">Nucleotide-binding</keyword>
<evidence type="ECO:0000313" key="4">
    <source>
        <dbReference type="EMBL" id="SUE37906.1"/>
    </source>
</evidence>
<dbReference type="EMBL" id="UGVN01000001">
    <property type="protein sequence ID" value="SUE37906.1"/>
    <property type="molecule type" value="Genomic_DNA"/>
</dbReference>
<dbReference type="GeneID" id="99635388"/>
<dbReference type="SUPFAM" id="SSF54285">
    <property type="entry name" value="MoaD/ThiS"/>
    <property type="match status" value="1"/>
</dbReference>
<protein>
    <recommendedName>
        <fullName evidence="3">Molybdopterin synthase sulfur carrier subunit</fullName>
    </recommendedName>
</protein>
<dbReference type="CDD" id="cd00754">
    <property type="entry name" value="Ubl_MoaD"/>
    <property type="match status" value="1"/>
</dbReference>
<dbReference type="InterPro" id="IPR012675">
    <property type="entry name" value="Beta-grasp_dom_sf"/>
</dbReference>
<evidence type="ECO:0000256" key="1">
    <source>
        <dbReference type="ARBA" id="ARBA00022741"/>
    </source>
</evidence>
<accession>A0A379MV20</accession>
<dbReference type="PANTHER" id="PTHR33359">
    <property type="entry name" value="MOLYBDOPTERIN SYNTHASE SULFUR CARRIER SUBUNIT"/>
    <property type="match status" value="1"/>
</dbReference>
<reference evidence="4 5" key="1">
    <citation type="submission" date="2018-06" db="EMBL/GenBank/DDBJ databases">
        <authorList>
            <consortium name="Pathogen Informatics"/>
            <person name="Doyle S."/>
        </authorList>
    </citation>
    <scope>NUCLEOTIDE SEQUENCE [LARGE SCALE GENOMIC DNA]</scope>
    <source>
        <strain evidence="4 5">NCTC13291</strain>
    </source>
</reference>
<dbReference type="AlphaFoldDB" id="A0A379MV20"/>
<dbReference type="Gene3D" id="3.10.20.30">
    <property type="match status" value="1"/>
</dbReference>
<evidence type="ECO:0000256" key="2">
    <source>
        <dbReference type="ARBA" id="ARBA00024200"/>
    </source>
</evidence>
<organism evidence="4 5">
    <name type="scientific">Roseomonas mucosa</name>
    <dbReference type="NCBI Taxonomy" id="207340"/>
    <lineage>
        <taxon>Bacteria</taxon>
        <taxon>Pseudomonadati</taxon>
        <taxon>Pseudomonadota</taxon>
        <taxon>Alphaproteobacteria</taxon>
        <taxon>Acetobacterales</taxon>
        <taxon>Roseomonadaceae</taxon>
        <taxon>Roseomonas</taxon>
    </lineage>
</organism>
<dbReference type="GO" id="GO:0000166">
    <property type="term" value="F:nucleotide binding"/>
    <property type="evidence" value="ECO:0007669"/>
    <property type="project" value="UniProtKB-KW"/>
</dbReference>
<dbReference type="GO" id="GO:0006777">
    <property type="term" value="P:Mo-molybdopterin cofactor biosynthetic process"/>
    <property type="evidence" value="ECO:0007669"/>
    <property type="project" value="InterPro"/>
</dbReference>
<dbReference type="NCBIfam" id="TIGR01682">
    <property type="entry name" value="moaD"/>
    <property type="match status" value="1"/>
</dbReference>
<dbReference type="Proteomes" id="UP000254919">
    <property type="component" value="Unassembled WGS sequence"/>
</dbReference>
<dbReference type="Pfam" id="PF02597">
    <property type="entry name" value="ThiS"/>
    <property type="match status" value="1"/>
</dbReference>
<comment type="similarity">
    <text evidence="2">Belongs to the MoaD family.</text>
</comment>